<keyword evidence="1" id="KW-0472">Membrane</keyword>
<keyword evidence="1" id="KW-0812">Transmembrane</keyword>
<accession>A0A0S4INI8</accession>
<gene>
    <name evidence="2" type="ORF">BSAL_64790</name>
</gene>
<name>A0A0S4INI8_BODSA</name>
<feature type="transmembrane region" description="Helical" evidence="1">
    <location>
        <begin position="209"/>
        <end position="230"/>
    </location>
</feature>
<evidence type="ECO:0000313" key="3">
    <source>
        <dbReference type="Proteomes" id="UP000051952"/>
    </source>
</evidence>
<reference evidence="3" key="1">
    <citation type="submission" date="2015-09" db="EMBL/GenBank/DDBJ databases">
        <authorList>
            <consortium name="Pathogen Informatics"/>
        </authorList>
    </citation>
    <scope>NUCLEOTIDE SEQUENCE [LARGE SCALE GENOMIC DNA]</scope>
    <source>
        <strain evidence="3">Lake Konstanz</strain>
    </source>
</reference>
<proteinExistence type="predicted"/>
<dbReference type="VEuPathDB" id="TriTrypDB:BSAL_64790"/>
<keyword evidence="1" id="KW-1133">Transmembrane helix</keyword>
<keyword evidence="3" id="KW-1185">Reference proteome</keyword>
<sequence>GKVGSFYRSMRKTVAPMQGVGAAFLYGCLLLLLLHQEVVVGVTAQYLSTAELSSQSVTMRKGPSCRCHRLRGQPPIGHNTLGASVYTSSIESPNLKLRCLEVFFDRSPTINESYAATCLSYSWKINVCVVNVATGVESCNLTMNNAFIYNSSSRPASWSAGDTYFSQGFNSQLRIRWLPNATMPVSCYPMYFTTVAVVENNSPGSTSSLATVIIFVAIAGVVLVILLFFGRYQLRKVLSKFGKKVSTKPRKSEFDGIERDVPTAHGNYYDDEQQDMKAVGVPMDDETEEDFRQRYGVHAIRSHGRQQAELIDGVKVTARPMIQPWYERNSFISPNANRKGGVERYATQPPQQQANGAAPIAMQVAHILGPDGGGS</sequence>
<dbReference type="EMBL" id="CYKH01000380">
    <property type="protein sequence ID" value="CUF67832.1"/>
    <property type="molecule type" value="Genomic_DNA"/>
</dbReference>
<dbReference type="AlphaFoldDB" id="A0A0S4INI8"/>
<dbReference type="Proteomes" id="UP000051952">
    <property type="component" value="Unassembled WGS sequence"/>
</dbReference>
<evidence type="ECO:0000256" key="1">
    <source>
        <dbReference type="SAM" id="Phobius"/>
    </source>
</evidence>
<evidence type="ECO:0000313" key="2">
    <source>
        <dbReference type="EMBL" id="CUF67832.1"/>
    </source>
</evidence>
<organism evidence="2 3">
    <name type="scientific">Bodo saltans</name>
    <name type="common">Flagellated protozoan</name>
    <dbReference type="NCBI Taxonomy" id="75058"/>
    <lineage>
        <taxon>Eukaryota</taxon>
        <taxon>Discoba</taxon>
        <taxon>Euglenozoa</taxon>
        <taxon>Kinetoplastea</taxon>
        <taxon>Metakinetoplastina</taxon>
        <taxon>Eubodonida</taxon>
        <taxon>Bodonidae</taxon>
        <taxon>Bodo</taxon>
    </lineage>
</organism>
<protein>
    <submittedName>
        <fullName evidence="2">Membrane-associated protein, putative</fullName>
    </submittedName>
</protein>
<feature type="non-terminal residue" evidence="2">
    <location>
        <position position="1"/>
    </location>
</feature>